<name>A0ABP0DA62_9PEZI</name>
<dbReference type="InterPro" id="IPR009057">
    <property type="entry name" value="Homeodomain-like_sf"/>
</dbReference>
<dbReference type="PANTHER" id="PTHR28079">
    <property type="entry name" value="RNA POLYMERASE I-SPECIFIC TRANSCRIPTION INITIATION FACTOR RRN5"/>
    <property type="match status" value="1"/>
</dbReference>
<feature type="region of interest" description="Disordered" evidence="1">
    <location>
        <begin position="522"/>
        <end position="595"/>
    </location>
</feature>
<keyword evidence="3" id="KW-1185">Reference proteome</keyword>
<accession>A0ABP0DA62</accession>
<organism evidence="2 3">
    <name type="scientific">Sporothrix epigloea</name>
    <dbReference type="NCBI Taxonomy" id="1892477"/>
    <lineage>
        <taxon>Eukaryota</taxon>
        <taxon>Fungi</taxon>
        <taxon>Dikarya</taxon>
        <taxon>Ascomycota</taxon>
        <taxon>Pezizomycotina</taxon>
        <taxon>Sordariomycetes</taxon>
        <taxon>Sordariomycetidae</taxon>
        <taxon>Ophiostomatales</taxon>
        <taxon>Ophiostomataceae</taxon>
        <taxon>Sporothrix</taxon>
    </lineage>
</organism>
<dbReference type="PANTHER" id="PTHR28079:SF1">
    <property type="entry name" value="RNA POLYMERASE I-SPECIFIC TRANSCRIPTION INITIATION FACTOR RRN5"/>
    <property type="match status" value="1"/>
</dbReference>
<feature type="compositionally biased region" description="Acidic residues" evidence="1">
    <location>
        <begin position="607"/>
        <end position="623"/>
    </location>
</feature>
<dbReference type="CDD" id="cd00167">
    <property type="entry name" value="SANT"/>
    <property type="match status" value="1"/>
</dbReference>
<sequence>MTSPTLSSPSQQLLTFDQADSRRPHMPITNVESRPQDERYTLPFTIPQRSLRGAASRSRESDECQRDDPMETEEDIIIGEWRNENDTFGGRREVQSDSSDYEPSSSPSSSPGAGMPEEIEEEGERSINSNNHDGREGEEGEESSSSSGRSMEDGDFAAGYRASRKRSHQHNASAPLADAEASPRPGRRKRLRSSINMSYLGLLEDDMDDARRQYVPHSWSELGATQAGLSIWTAEEKEILFEAVSRLGRDDLPGISARLLGSKSEIEVHQYLDLLQKDAERRRNELRAPLHKPLLSDFLAAAEISEACCDALENAADLIAQREDHQEAQDEGRKWGPHWLLTGDNCRRLSKAALKIAGMPNEEDATNQLPVPSEDHRNDRIAIIGAQLRPNAVPPLALFHVRNMLLLSERVFMNGVNEDAHYLGLGDTLPAAHMSALHNLYELVYSLTQRAAATAIHVCQSRYRLDPRLASKKKRQVHRRDVHAAVASLGLERNSHHFWARCPRRLGLKVARSALPFVGMESASQVEVPEETFPRKDGSGSRGSEADDQSNDEDEDRDDDDDDDGDIMTYDEAERELLPQNAKIVTNLRPEPSPQVMNWQYEASYVDEDDSNSDGGSNDESEGPDTATALNEQRIRDEANEVICYSATGYPRAAWARTSLENRIRHELKEEEYAAAVDDRASRQDELYLWAVVGREPPPALMAAVSADNRTAAPHVEGFSLSARRYPVEEVIETGRNWRDKLQYEAEWEPSAAEA</sequence>
<proteinExistence type="predicted"/>
<dbReference type="InterPro" id="IPR039601">
    <property type="entry name" value="Rrn5"/>
</dbReference>
<feature type="compositionally biased region" description="Basic and acidic residues" evidence="1">
    <location>
        <begin position="81"/>
        <end position="95"/>
    </location>
</feature>
<dbReference type="Proteomes" id="UP001642501">
    <property type="component" value="Unassembled WGS sequence"/>
</dbReference>
<dbReference type="EMBL" id="CAWUOM010000009">
    <property type="protein sequence ID" value="CAK7264222.1"/>
    <property type="molecule type" value="Genomic_DNA"/>
</dbReference>
<dbReference type="SUPFAM" id="SSF46689">
    <property type="entry name" value="Homeodomain-like"/>
    <property type="match status" value="1"/>
</dbReference>
<feature type="compositionally biased region" description="Low complexity" evidence="1">
    <location>
        <begin position="1"/>
        <end position="15"/>
    </location>
</feature>
<evidence type="ECO:0000256" key="1">
    <source>
        <dbReference type="SAM" id="MobiDB-lite"/>
    </source>
</evidence>
<evidence type="ECO:0008006" key="4">
    <source>
        <dbReference type="Google" id="ProtNLM"/>
    </source>
</evidence>
<gene>
    <name evidence="2" type="ORF">SEPCBS57363_000971</name>
</gene>
<reference evidence="2 3" key="1">
    <citation type="submission" date="2024-01" db="EMBL/GenBank/DDBJ databases">
        <authorList>
            <person name="Allen C."/>
            <person name="Tagirdzhanova G."/>
        </authorList>
    </citation>
    <scope>NUCLEOTIDE SEQUENCE [LARGE SCALE GENOMIC DNA]</scope>
    <source>
        <strain evidence="2 3">CBS 573.63</strain>
    </source>
</reference>
<feature type="region of interest" description="Disordered" evidence="1">
    <location>
        <begin position="607"/>
        <end position="634"/>
    </location>
</feature>
<feature type="compositionally biased region" description="Low complexity" evidence="1">
    <location>
        <begin position="96"/>
        <end position="111"/>
    </location>
</feature>
<evidence type="ECO:0000313" key="2">
    <source>
        <dbReference type="EMBL" id="CAK7264222.1"/>
    </source>
</evidence>
<evidence type="ECO:0000313" key="3">
    <source>
        <dbReference type="Proteomes" id="UP001642501"/>
    </source>
</evidence>
<comment type="caution">
    <text evidence="2">The sequence shown here is derived from an EMBL/GenBank/DDBJ whole genome shotgun (WGS) entry which is preliminary data.</text>
</comment>
<protein>
    <recommendedName>
        <fullName evidence="4">Myb-like domain-containing protein</fullName>
    </recommendedName>
</protein>
<dbReference type="InterPro" id="IPR001005">
    <property type="entry name" value="SANT/Myb"/>
</dbReference>
<feature type="compositionally biased region" description="Basic and acidic residues" evidence="1">
    <location>
        <begin position="57"/>
        <end position="69"/>
    </location>
</feature>
<feature type="region of interest" description="Disordered" evidence="1">
    <location>
        <begin position="1"/>
        <end position="191"/>
    </location>
</feature>
<feature type="compositionally biased region" description="Acidic residues" evidence="1">
    <location>
        <begin position="546"/>
        <end position="574"/>
    </location>
</feature>